<proteinExistence type="inferred from homology"/>
<dbReference type="OrthoDB" id="32625at2"/>
<protein>
    <recommendedName>
        <fullName evidence="5">Ribonuclease VapC</fullName>
        <shortName evidence="5">RNase VapC</shortName>
        <ecNumber evidence="5">3.1.-.-</ecNumber>
    </recommendedName>
    <alternativeName>
        <fullName evidence="5">Toxin VapC</fullName>
    </alternativeName>
</protein>
<dbReference type="HAMAP" id="MF_00265">
    <property type="entry name" value="VapC_Nob1"/>
    <property type="match status" value="1"/>
</dbReference>
<name>A0A7C9GNB9_9SPHN</name>
<dbReference type="AlphaFoldDB" id="A0A7C9GNB9"/>
<organism evidence="7 8">
    <name type="scientific">Sandarakinorhabdus fusca</name>
    <dbReference type="NCBI Taxonomy" id="1439888"/>
    <lineage>
        <taxon>Bacteria</taxon>
        <taxon>Pseudomonadati</taxon>
        <taxon>Pseudomonadota</taxon>
        <taxon>Alphaproteobacteria</taxon>
        <taxon>Sphingomonadales</taxon>
        <taxon>Sphingosinicellaceae</taxon>
        <taxon>Sandarakinorhabdus</taxon>
    </lineage>
</organism>
<keyword evidence="8" id="KW-1185">Reference proteome</keyword>
<keyword evidence="5" id="KW-0460">Magnesium</keyword>
<evidence type="ECO:0000259" key="6">
    <source>
        <dbReference type="Pfam" id="PF01850"/>
    </source>
</evidence>
<comment type="function">
    <text evidence="5">Toxic component of a toxin-antitoxin (TA) system. An RNase.</text>
</comment>
<keyword evidence="4 5" id="KW-0378">Hydrolase</keyword>
<comment type="cofactor">
    <cofactor evidence="5">
        <name>Mg(2+)</name>
        <dbReference type="ChEBI" id="CHEBI:18420"/>
    </cofactor>
</comment>
<evidence type="ECO:0000313" key="7">
    <source>
        <dbReference type="EMBL" id="MQT16672.1"/>
    </source>
</evidence>
<keyword evidence="1 5" id="KW-1277">Toxin-antitoxin system</keyword>
<keyword evidence="5" id="KW-0800">Toxin</keyword>
<dbReference type="CDD" id="cd09871">
    <property type="entry name" value="PIN_MtVapC28-VapC30-like"/>
    <property type="match status" value="1"/>
</dbReference>
<feature type="domain" description="PIN" evidence="6">
    <location>
        <begin position="6"/>
        <end position="127"/>
    </location>
</feature>
<sequence>MTVRLIVDTSALVAIIKAEDGDAMMQAALVDEPAGLPAPAFVELNRVMATIGNRPDARVQALVEAFGLQILPFGPEDAAAAVVANEVFGSGNGRAGPLNMLDLMVYGVARATGLPILCTGKDFAATDADLHPASRRF</sequence>
<dbReference type="GO" id="GO:0090729">
    <property type="term" value="F:toxin activity"/>
    <property type="evidence" value="ECO:0007669"/>
    <property type="project" value="UniProtKB-KW"/>
</dbReference>
<dbReference type="SUPFAM" id="SSF88723">
    <property type="entry name" value="PIN domain-like"/>
    <property type="match status" value="1"/>
</dbReference>
<evidence type="ECO:0000256" key="2">
    <source>
        <dbReference type="ARBA" id="ARBA00022722"/>
    </source>
</evidence>
<feature type="binding site" evidence="5">
    <location>
        <position position="8"/>
    </location>
    <ligand>
        <name>Mg(2+)</name>
        <dbReference type="ChEBI" id="CHEBI:18420"/>
    </ligand>
</feature>
<evidence type="ECO:0000313" key="8">
    <source>
        <dbReference type="Proteomes" id="UP000481327"/>
    </source>
</evidence>
<evidence type="ECO:0000256" key="3">
    <source>
        <dbReference type="ARBA" id="ARBA00022723"/>
    </source>
</evidence>
<dbReference type="EMBL" id="WIOL01000002">
    <property type="protein sequence ID" value="MQT16672.1"/>
    <property type="molecule type" value="Genomic_DNA"/>
</dbReference>
<dbReference type="GO" id="GO:0000287">
    <property type="term" value="F:magnesium ion binding"/>
    <property type="evidence" value="ECO:0007669"/>
    <property type="project" value="UniProtKB-UniRule"/>
</dbReference>
<evidence type="ECO:0000256" key="4">
    <source>
        <dbReference type="ARBA" id="ARBA00022801"/>
    </source>
</evidence>
<keyword evidence="2 5" id="KW-0540">Nuclease</keyword>
<gene>
    <name evidence="5" type="primary">vapC</name>
    <name evidence="7" type="ORF">F3168_05280</name>
</gene>
<dbReference type="GO" id="GO:0016787">
    <property type="term" value="F:hydrolase activity"/>
    <property type="evidence" value="ECO:0007669"/>
    <property type="project" value="UniProtKB-KW"/>
</dbReference>
<dbReference type="EC" id="3.1.-.-" evidence="5"/>
<dbReference type="InterPro" id="IPR002716">
    <property type="entry name" value="PIN_dom"/>
</dbReference>
<comment type="similarity">
    <text evidence="5">Belongs to the PINc/VapC protein family.</text>
</comment>
<dbReference type="RefSeq" id="WP_152577145.1">
    <property type="nucleotide sequence ID" value="NZ_JAATJI010000001.1"/>
</dbReference>
<keyword evidence="3 5" id="KW-0479">Metal-binding</keyword>
<evidence type="ECO:0000256" key="5">
    <source>
        <dbReference type="HAMAP-Rule" id="MF_00265"/>
    </source>
</evidence>
<dbReference type="InterPro" id="IPR029060">
    <property type="entry name" value="PIN-like_dom_sf"/>
</dbReference>
<reference evidence="7 8" key="1">
    <citation type="submission" date="2019-09" db="EMBL/GenBank/DDBJ databases">
        <title>Polymorphobacter sp. isolated from a lake in China.</title>
        <authorList>
            <person name="Liu Z."/>
        </authorList>
    </citation>
    <scope>NUCLEOTIDE SEQUENCE [LARGE SCALE GENOMIC DNA]</scope>
    <source>
        <strain evidence="7 8">D40P</strain>
    </source>
</reference>
<evidence type="ECO:0000256" key="1">
    <source>
        <dbReference type="ARBA" id="ARBA00022649"/>
    </source>
</evidence>
<dbReference type="InterPro" id="IPR022907">
    <property type="entry name" value="VapC_family"/>
</dbReference>
<accession>A0A7C9GNB9</accession>
<feature type="binding site" evidence="5">
    <location>
        <position position="102"/>
    </location>
    <ligand>
        <name>Mg(2+)</name>
        <dbReference type="ChEBI" id="CHEBI:18420"/>
    </ligand>
</feature>
<dbReference type="GO" id="GO:0004540">
    <property type="term" value="F:RNA nuclease activity"/>
    <property type="evidence" value="ECO:0007669"/>
    <property type="project" value="InterPro"/>
</dbReference>
<dbReference type="Proteomes" id="UP000481327">
    <property type="component" value="Unassembled WGS sequence"/>
</dbReference>
<dbReference type="Pfam" id="PF01850">
    <property type="entry name" value="PIN"/>
    <property type="match status" value="1"/>
</dbReference>
<comment type="caution">
    <text evidence="7">The sequence shown here is derived from an EMBL/GenBank/DDBJ whole genome shotgun (WGS) entry which is preliminary data.</text>
</comment>
<dbReference type="Gene3D" id="3.40.50.1010">
    <property type="entry name" value="5'-nuclease"/>
    <property type="match status" value="1"/>
</dbReference>